<comment type="similarity">
    <text evidence="1">Belongs to the IAP family.</text>
</comment>
<keyword evidence="4 6" id="KW-0863">Zinc-finger</keyword>
<name>A0A6J2TAF8_DROLE</name>
<dbReference type="RefSeq" id="XP_030372331.1">
    <property type="nucleotide sequence ID" value="XM_030516471.1"/>
</dbReference>
<evidence type="ECO:0000256" key="6">
    <source>
        <dbReference type="PROSITE-ProRule" id="PRU00175"/>
    </source>
</evidence>
<evidence type="ECO:0000313" key="10">
    <source>
        <dbReference type="RefSeq" id="XP_030372330.1"/>
    </source>
</evidence>
<dbReference type="GeneID" id="115622516"/>
<dbReference type="InterPro" id="IPR001841">
    <property type="entry name" value="Znf_RING"/>
</dbReference>
<feature type="compositionally biased region" description="Polar residues" evidence="7">
    <location>
        <begin position="322"/>
        <end position="331"/>
    </location>
</feature>
<dbReference type="GO" id="GO:0089720">
    <property type="term" value="F:caspase binding"/>
    <property type="evidence" value="ECO:0007669"/>
    <property type="project" value="UniProtKB-ARBA"/>
</dbReference>
<dbReference type="GO" id="GO:0006915">
    <property type="term" value="P:apoptotic process"/>
    <property type="evidence" value="ECO:0007669"/>
    <property type="project" value="UniProtKB-KW"/>
</dbReference>
<dbReference type="GO" id="GO:0048471">
    <property type="term" value="C:perinuclear region of cytoplasm"/>
    <property type="evidence" value="ECO:0007669"/>
    <property type="project" value="UniProtKB-ARBA"/>
</dbReference>
<dbReference type="OrthoDB" id="5855668at2759"/>
<dbReference type="GO" id="GO:0004869">
    <property type="term" value="F:cysteine-type endopeptidase inhibitor activity"/>
    <property type="evidence" value="ECO:0007669"/>
    <property type="project" value="UniProtKB-ARBA"/>
</dbReference>
<dbReference type="GO" id="GO:0031625">
    <property type="term" value="F:ubiquitin protein ligase binding"/>
    <property type="evidence" value="ECO:0007669"/>
    <property type="project" value="UniProtKB-ARBA"/>
</dbReference>
<dbReference type="FunFam" id="1.10.1170.10:FF:000003">
    <property type="entry name" value="E3 ubiquitin-protein ligase XIAP"/>
    <property type="match status" value="1"/>
</dbReference>
<dbReference type="PROSITE" id="PS01282">
    <property type="entry name" value="BIR_REPEAT_1"/>
    <property type="match status" value="2"/>
</dbReference>
<dbReference type="GO" id="GO:0022416">
    <property type="term" value="P:chaeta development"/>
    <property type="evidence" value="ECO:0007669"/>
    <property type="project" value="UniProtKB-ARBA"/>
</dbReference>
<dbReference type="PANTHER" id="PTHR10044">
    <property type="entry name" value="INHIBITOR OF APOPTOSIS"/>
    <property type="match status" value="1"/>
</dbReference>
<sequence>MADVATIPLRFSALTGLVTRSTTTCDQVDNITNATSTQLFKALVNRMNDKYHREEERLRTYDAWPHDWLSKEMLAMTGMFYTNEGDKVKCYFCEVEVGRWERDDQPVPEHLRWSPNCPLLRRRTTNNVPINSEALDRVLPPISYDICGANDAIEVREHAYSEGRLPRSHIIQSTGVNTIPNGGFGGGSLQVVTTGTSMSPSQMASGGPVLMPPLPLPRGNYFPEYPEYAIEAARLRSFAEWPRNMKQKPQQLAEAGFFYTGLGDRVRCFSCGGGLKDWDDNDDPWEQHALWLSQCRFLKLMKGQLFIDTAQAQGAKPDDEQQAAQDKPTQMETSTTTTTTTTETETVSMGSQCNGEEAGGSATTATATSNEGDVVPQTAATRIFDKILASKDVLAASTSGANNTNNTSPTIPEEKLCKICYAGEYNTAFLPCGHVVACAKCASSVTKCPLCRKPFTDVMRVYFS</sequence>
<gene>
    <name evidence="10 11" type="primary">LOC115622516</name>
</gene>
<dbReference type="CTD" id="39753"/>
<evidence type="ECO:0000256" key="2">
    <source>
        <dbReference type="ARBA" id="ARBA00022703"/>
    </source>
</evidence>
<dbReference type="GO" id="GO:0005634">
    <property type="term" value="C:nucleus"/>
    <property type="evidence" value="ECO:0007669"/>
    <property type="project" value="TreeGrafter"/>
</dbReference>
<dbReference type="SMART" id="SM00184">
    <property type="entry name" value="RING"/>
    <property type="match status" value="1"/>
</dbReference>
<keyword evidence="5" id="KW-0862">Zinc</keyword>
<dbReference type="GO" id="GO:0005829">
    <property type="term" value="C:cytosol"/>
    <property type="evidence" value="ECO:0007669"/>
    <property type="project" value="UniProtKB-ARBA"/>
</dbReference>
<protein>
    <submittedName>
        <fullName evidence="10 11">Death-associated inhibitor of apoptosis 1</fullName>
    </submittedName>
</protein>
<feature type="compositionally biased region" description="Low complexity" evidence="7">
    <location>
        <begin position="332"/>
        <end position="346"/>
    </location>
</feature>
<dbReference type="RefSeq" id="XP_030372330.1">
    <property type="nucleotide sequence ID" value="XM_030516470.1"/>
</dbReference>
<dbReference type="GO" id="GO:0061630">
    <property type="term" value="F:ubiquitin protein ligase activity"/>
    <property type="evidence" value="ECO:0007669"/>
    <property type="project" value="TreeGrafter"/>
</dbReference>
<dbReference type="SMART" id="SM00238">
    <property type="entry name" value="BIR"/>
    <property type="match status" value="2"/>
</dbReference>
<dbReference type="GO" id="GO:0043066">
    <property type="term" value="P:negative regulation of apoptotic process"/>
    <property type="evidence" value="ECO:0007669"/>
    <property type="project" value="TreeGrafter"/>
</dbReference>
<dbReference type="GO" id="GO:0070936">
    <property type="term" value="P:protein K48-linked ubiquitination"/>
    <property type="evidence" value="ECO:0007669"/>
    <property type="project" value="UniProtKB-ARBA"/>
</dbReference>
<evidence type="ECO:0000256" key="3">
    <source>
        <dbReference type="ARBA" id="ARBA00022723"/>
    </source>
</evidence>
<dbReference type="AlphaFoldDB" id="A0A6J2TAF8"/>
<dbReference type="FunFam" id="3.30.40.10:FF:000184">
    <property type="entry name" value="Baculoviral IAP repeat containing 2"/>
    <property type="match status" value="1"/>
</dbReference>
<feature type="compositionally biased region" description="Low complexity" evidence="7">
    <location>
        <begin position="354"/>
        <end position="372"/>
    </location>
</feature>
<evidence type="ECO:0000256" key="7">
    <source>
        <dbReference type="SAM" id="MobiDB-lite"/>
    </source>
</evidence>
<dbReference type="GO" id="GO:0031398">
    <property type="term" value="P:positive regulation of protein ubiquitination"/>
    <property type="evidence" value="ECO:0007669"/>
    <property type="project" value="TreeGrafter"/>
</dbReference>
<feature type="region of interest" description="Disordered" evidence="7">
    <location>
        <begin position="312"/>
        <end position="372"/>
    </location>
</feature>
<evidence type="ECO:0000259" key="8">
    <source>
        <dbReference type="PROSITE" id="PS50089"/>
    </source>
</evidence>
<dbReference type="Proteomes" id="UP000504634">
    <property type="component" value="Unplaced"/>
</dbReference>
<dbReference type="GO" id="GO:0008270">
    <property type="term" value="F:zinc ion binding"/>
    <property type="evidence" value="ECO:0007669"/>
    <property type="project" value="UniProtKB-KW"/>
</dbReference>
<dbReference type="InterPro" id="IPR050784">
    <property type="entry name" value="IAP"/>
</dbReference>
<dbReference type="GO" id="GO:0090263">
    <property type="term" value="P:positive regulation of canonical Wnt signaling pathway"/>
    <property type="evidence" value="ECO:0007669"/>
    <property type="project" value="TreeGrafter"/>
</dbReference>
<dbReference type="Pfam" id="PF00653">
    <property type="entry name" value="BIR"/>
    <property type="match status" value="2"/>
</dbReference>
<proteinExistence type="inferred from homology"/>
<dbReference type="Pfam" id="PF13920">
    <property type="entry name" value="zf-C3HC4_3"/>
    <property type="match status" value="1"/>
</dbReference>
<dbReference type="PROSITE" id="PS50143">
    <property type="entry name" value="BIR_REPEAT_2"/>
    <property type="match status" value="2"/>
</dbReference>
<dbReference type="InterPro" id="IPR013083">
    <property type="entry name" value="Znf_RING/FYVE/PHD"/>
</dbReference>
<dbReference type="GO" id="GO:0051726">
    <property type="term" value="P:regulation of cell cycle"/>
    <property type="evidence" value="ECO:0007669"/>
    <property type="project" value="TreeGrafter"/>
</dbReference>
<accession>A0A6J2TAF8</accession>
<dbReference type="InterPro" id="IPR001370">
    <property type="entry name" value="BIR_rpt"/>
</dbReference>
<dbReference type="GO" id="GO:0043027">
    <property type="term" value="F:cysteine-type endopeptidase inhibitor activity involved in apoptotic process"/>
    <property type="evidence" value="ECO:0007669"/>
    <property type="project" value="UniProtKB-ARBA"/>
</dbReference>
<dbReference type="Gene3D" id="3.30.40.10">
    <property type="entry name" value="Zinc/RING finger domain, C3HC4 (zinc finger)"/>
    <property type="match status" value="1"/>
</dbReference>
<dbReference type="CDD" id="cd00022">
    <property type="entry name" value="BIR"/>
    <property type="match status" value="2"/>
</dbReference>
<evidence type="ECO:0000313" key="9">
    <source>
        <dbReference type="Proteomes" id="UP000504634"/>
    </source>
</evidence>
<reference evidence="10 11" key="1">
    <citation type="submission" date="2025-04" db="UniProtKB">
        <authorList>
            <consortium name="RefSeq"/>
        </authorList>
    </citation>
    <scope>IDENTIFICATION</scope>
    <source>
        <strain evidence="10 11">11010-0011.00</strain>
        <tissue evidence="10 11">Whole body</tissue>
    </source>
</reference>
<keyword evidence="2" id="KW-0053">Apoptosis</keyword>
<evidence type="ECO:0000313" key="11">
    <source>
        <dbReference type="RefSeq" id="XP_030372331.1"/>
    </source>
</evidence>
<organism evidence="9 10">
    <name type="scientific">Drosophila lebanonensis</name>
    <name type="common">Fruit fly</name>
    <name type="synonym">Scaptodrosophila lebanonensis</name>
    <dbReference type="NCBI Taxonomy" id="7225"/>
    <lineage>
        <taxon>Eukaryota</taxon>
        <taxon>Metazoa</taxon>
        <taxon>Ecdysozoa</taxon>
        <taxon>Arthropoda</taxon>
        <taxon>Hexapoda</taxon>
        <taxon>Insecta</taxon>
        <taxon>Pterygota</taxon>
        <taxon>Neoptera</taxon>
        <taxon>Endopterygota</taxon>
        <taxon>Diptera</taxon>
        <taxon>Brachycera</taxon>
        <taxon>Muscomorpha</taxon>
        <taxon>Ephydroidea</taxon>
        <taxon>Drosophilidae</taxon>
        <taxon>Scaptodrosophila</taxon>
    </lineage>
</organism>
<keyword evidence="3" id="KW-0479">Metal-binding</keyword>
<dbReference type="SUPFAM" id="SSF57924">
    <property type="entry name" value="Inhibitor of apoptosis (IAP) repeat"/>
    <property type="match status" value="2"/>
</dbReference>
<dbReference type="CDD" id="cd16510">
    <property type="entry name" value="RING-HC_IAPs"/>
    <property type="match status" value="1"/>
</dbReference>
<evidence type="ECO:0000256" key="4">
    <source>
        <dbReference type="ARBA" id="ARBA00022771"/>
    </source>
</evidence>
<dbReference type="PANTHER" id="PTHR10044:SF174">
    <property type="entry name" value="DEATH-ASSOCIATED INHIBITOR OF APOPTOSIS 1"/>
    <property type="match status" value="1"/>
</dbReference>
<dbReference type="PROSITE" id="PS50089">
    <property type="entry name" value="ZF_RING_2"/>
    <property type="match status" value="1"/>
</dbReference>
<dbReference type="Gene3D" id="1.10.1170.10">
    <property type="entry name" value="Inhibitor Of Apoptosis Protein (2mihbC-IAP-1), Chain A"/>
    <property type="match status" value="2"/>
</dbReference>
<evidence type="ECO:0000256" key="1">
    <source>
        <dbReference type="ARBA" id="ARBA00006672"/>
    </source>
</evidence>
<evidence type="ECO:0000256" key="5">
    <source>
        <dbReference type="ARBA" id="ARBA00022833"/>
    </source>
</evidence>
<keyword evidence="9" id="KW-1185">Reference proteome</keyword>
<feature type="domain" description="RING-type" evidence="8">
    <location>
        <begin position="417"/>
        <end position="452"/>
    </location>
</feature>
<dbReference type="FunFam" id="1.10.1170.10:FF:000002">
    <property type="entry name" value="Baculoviral IAP repeat containing 7"/>
    <property type="match status" value="1"/>
</dbReference>